<evidence type="ECO:0000256" key="1">
    <source>
        <dbReference type="SAM" id="Phobius"/>
    </source>
</evidence>
<organism evidence="2 3">
    <name type="scientific">Sphingobacterium bovistauri</name>
    <dbReference type="NCBI Taxonomy" id="2781959"/>
    <lineage>
        <taxon>Bacteria</taxon>
        <taxon>Pseudomonadati</taxon>
        <taxon>Bacteroidota</taxon>
        <taxon>Sphingobacteriia</taxon>
        <taxon>Sphingobacteriales</taxon>
        <taxon>Sphingobacteriaceae</taxon>
        <taxon>Sphingobacterium</taxon>
    </lineage>
</organism>
<keyword evidence="3" id="KW-1185">Reference proteome</keyword>
<comment type="caution">
    <text evidence="2">The sequence shown here is derived from an EMBL/GenBank/DDBJ whole genome shotgun (WGS) entry which is preliminary data.</text>
</comment>
<keyword evidence="1" id="KW-0472">Membrane</keyword>
<keyword evidence="1" id="KW-1133">Transmembrane helix</keyword>
<feature type="transmembrane region" description="Helical" evidence="1">
    <location>
        <begin position="50"/>
        <end position="67"/>
    </location>
</feature>
<evidence type="ECO:0000313" key="2">
    <source>
        <dbReference type="EMBL" id="MCA5005478.1"/>
    </source>
</evidence>
<sequence>MKITNISAQHTADLYKELKRLKSEKIINAVLVGFTVGVFVYSIIKGGIGFGSLMALVVAYFFIKNSNKSNALTKEIEKELNLRESN</sequence>
<reference evidence="2" key="1">
    <citation type="submission" date="2020-10" db="EMBL/GenBank/DDBJ databases">
        <authorList>
            <person name="Lu T."/>
            <person name="Wang Q."/>
            <person name="Han X."/>
        </authorList>
    </citation>
    <scope>NUCLEOTIDE SEQUENCE</scope>
    <source>
        <strain evidence="2">WQ 366</strain>
    </source>
</reference>
<dbReference type="Proteomes" id="UP001165302">
    <property type="component" value="Unassembled WGS sequence"/>
</dbReference>
<evidence type="ECO:0008006" key="4">
    <source>
        <dbReference type="Google" id="ProtNLM"/>
    </source>
</evidence>
<dbReference type="EMBL" id="JADEYP010000016">
    <property type="protein sequence ID" value="MCA5005478.1"/>
    <property type="molecule type" value="Genomic_DNA"/>
</dbReference>
<keyword evidence="1" id="KW-0812">Transmembrane</keyword>
<dbReference type="RefSeq" id="WP_225553250.1">
    <property type="nucleotide sequence ID" value="NZ_JADEYP010000016.1"/>
</dbReference>
<evidence type="ECO:0000313" key="3">
    <source>
        <dbReference type="Proteomes" id="UP001165302"/>
    </source>
</evidence>
<accession>A0ABS7Z636</accession>
<gene>
    <name evidence="2" type="ORF">IPZ78_09965</name>
</gene>
<proteinExistence type="predicted"/>
<name>A0ABS7Z636_9SPHI</name>
<protein>
    <recommendedName>
        <fullName evidence="4">FUSC family protein</fullName>
    </recommendedName>
</protein>